<keyword evidence="8" id="KW-1133">Transmembrane helix</keyword>
<evidence type="ECO:0000313" key="14">
    <source>
        <dbReference type="Proteomes" id="UP001155587"/>
    </source>
</evidence>
<comment type="similarity">
    <text evidence="2 10">Belongs to the GSP L family.</text>
</comment>
<dbReference type="GO" id="GO:0009276">
    <property type="term" value="C:Gram-negative-bacterium-type cell wall"/>
    <property type="evidence" value="ECO:0007669"/>
    <property type="project" value="InterPro"/>
</dbReference>
<dbReference type="InterPro" id="IPR007812">
    <property type="entry name" value="T2SS_protein-GspL"/>
</dbReference>
<evidence type="ECO:0000256" key="2">
    <source>
        <dbReference type="ARBA" id="ARBA00005318"/>
    </source>
</evidence>
<dbReference type="RefSeq" id="WP_265674627.1">
    <property type="nucleotide sequence ID" value="NZ_JAKRRY010000010.1"/>
</dbReference>
<evidence type="ECO:0000256" key="7">
    <source>
        <dbReference type="ARBA" id="ARBA00022927"/>
    </source>
</evidence>
<organism evidence="13 14">
    <name type="scientific">Vibrio qingdaonensis</name>
    <dbReference type="NCBI Taxonomy" id="2829491"/>
    <lineage>
        <taxon>Bacteria</taxon>
        <taxon>Pseudomonadati</taxon>
        <taxon>Pseudomonadota</taxon>
        <taxon>Gammaproteobacteria</taxon>
        <taxon>Vibrionales</taxon>
        <taxon>Vibrionaceae</taxon>
        <taxon>Vibrio</taxon>
    </lineage>
</organism>
<keyword evidence="7 10" id="KW-0653">Protein transport</keyword>
<keyword evidence="6" id="KW-0812">Transmembrane</keyword>
<dbReference type="Gene3D" id="3.30.420.370">
    <property type="match status" value="1"/>
</dbReference>
<dbReference type="GO" id="GO:0005886">
    <property type="term" value="C:plasma membrane"/>
    <property type="evidence" value="ECO:0007669"/>
    <property type="project" value="UniProtKB-SubCell"/>
</dbReference>
<dbReference type="AlphaFoldDB" id="A0A9X3CMT8"/>
<proteinExistence type="inferred from homology"/>
<keyword evidence="9" id="KW-0472">Membrane</keyword>
<sequence>MSEFLTVRLNSQPNSPVCWAVWSTGQKEVIASGELESLEQLETIKEYAQQRVTLLLLCSQDVHFSEVEIPAGGARQFETMLPYLVEDDIAQDVDDLHFSILHKHNGKAVVCAVDRAYLLQILACFLECGIDVKKVVPDVLALPESKHISALELNEQWLFRTSQWRGMTVDQHWLGAAIDSDYLTSMSEEGEVDVITVDVYSQPCEEMKADSTHITWQFAPIEMPMALLSQGAIDSQATLLTGELKPKASFVKHWNIWRKVAVATVILLVALIAEQVVLVSQYESQATAYRAESERIFRTVFPDKQRIPTVSYLKRQMQDELTKLGGSGMSSTSALEWLAKLPNTVGQVNGMQVISFTYDGNRNEVRLSVTSRDFESFESAKVKLETQFDVSQGPLNRNGELVMGNFVLKKK</sequence>
<reference evidence="13" key="1">
    <citation type="submission" date="2022-02" db="EMBL/GenBank/DDBJ databases">
        <title>Vibrio sp. nov, a new bacterium isolated from seawater.</title>
        <authorList>
            <person name="Yuan Y."/>
        </authorList>
    </citation>
    <scope>NUCLEOTIDE SEQUENCE</scope>
    <source>
        <strain evidence="13">ZSDZ65</strain>
    </source>
</reference>
<dbReference type="InterPro" id="IPR025691">
    <property type="entry name" value="GspL_pp_dom"/>
</dbReference>
<name>A0A9X3CMT8_9VIBR</name>
<evidence type="ECO:0000256" key="4">
    <source>
        <dbReference type="ARBA" id="ARBA00022475"/>
    </source>
</evidence>
<feature type="domain" description="GspL cytoplasmic actin-ATPase-like" evidence="11">
    <location>
        <begin position="5"/>
        <end position="247"/>
    </location>
</feature>
<keyword evidence="14" id="KW-1185">Reference proteome</keyword>
<evidence type="ECO:0000256" key="3">
    <source>
        <dbReference type="ARBA" id="ARBA00022448"/>
    </source>
</evidence>
<evidence type="ECO:0000259" key="11">
    <source>
        <dbReference type="Pfam" id="PF05134"/>
    </source>
</evidence>
<dbReference type="EMBL" id="JAKRRY010000010">
    <property type="protein sequence ID" value="MCW8346233.1"/>
    <property type="molecule type" value="Genomic_DNA"/>
</dbReference>
<comment type="subcellular location">
    <subcellularLocation>
        <location evidence="1">Cell inner membrane</location>
        <topology evidence="1">Single-pass membrane protein</topology>
    </subcellularLocation>
</comment>
<dbReference type="PIRSF" id="PIRSF015761">
    <property type="entry name" value="Protein_L"/>
    <property type="match status" value="1"/>
</dbReference>
<dbReference type="GO" id="GO:0015627">
    <property type="term" value="C:type II protein secretion system complex"/>
    <property type="evidence" value="ECO:0007669"/>
    <property type="project" value="InterPro"/>
</dbReference>
<dbReference type="GO" id="GO:0015628">
    <property type="term" value="P:protein secretion by the type II secretion system"/>
    <property type="evidence" value="ECO:0007669"/>
    <property type="project" value="InterPro"/>
</dbReference>
<comment type="function">
    <text evidence="10">Inner membrane component of the type II secretion system required for the energy-dependent secretion of extracellular factors such as proteases and toxins from the periplasm.</text>
</comment>
<dbReference type="Proteomes" id="UP001155587">
    <property type="component" value="Unassembled WGS sequence"/>
</dbReference>
<protein>
    <recommendedName>
        <fullName evidence="10">Type II secretion system protein L</fullName>
        <shortName evidence="10">T2SS protein L</shortName>
    </recommendedName>
</protein>
<evidence type="ECO:0000256" key="8">
    <source>
        <dbReference type="ARBA" id="ARBA00022989"/>
    </source>
</evidence>
<dbReference type="InterPro" id="IPR043129">
    <property type="entry name" value="ATPase_NBD"/>
</dbReference>
<dbReference type="Pfam" id="PF05134">
    <property type="entry name" value="T2SSL"/>
    <property type="match status" value="1"/>
</dbReference>
<dbReference type="InterPro" id="IPR024230">
    <property type="entry name" value="GspL_cyto_dom"/>
</dbReference>
<evidence type="ECO:0000256" key="6">
    <source>
        <dbReference type="ARBA" id="ARBA00022692"/>
    </source>
</evidence>
<keyword evidence="3 10" id="KW-0813">Transport</keyword>
<accession>A0A9X3CMT8</accession>
<dbReference type="NCBIfam" id="TIGR01709">
    <property type="entry name" value="typeII_sec_gspL"/>
    <property type="match status" value="1"/>
</dbReference>
<dbReference type="Gene3D" id="3.30.420.380">
    <property type="match status" value="1"/>
</dbReference>
<dbReference type="SUPFAM" id="SSF53067">
    <property type="entry name" value="Actin-like ATPase domain"/>
    <property type="match status" value="2"/>
</dbReference>
<feature type="domain" description="GspL periplasmic" evidence="12">
    <location>
        <begin position="252"/>
        <end position="410"/>
    </location>
</feature>
<evidence type="ECO:0000256" key="10">
    <source>
        <dbReference type="PIRNR" id="PIRNR015761"/>
    </source>
</evidence>
<dbReference type="Pfam" id="PF12693">
    <property type="entry name" value="GspL_C"/>
    <property type="match status" value="1"/>
</dbReference>
<evidence type="ECO:0000256" key="5">
    <source>
        <dbReference type="ARBA" id="ARBA00022519"/>
    </source>
</evidence>
<evidence type="ECO:0000313" key="13">
    <source>
        <dbReference type="EMBL" id="MCW8346233.1"/>
    </source>
</evidence>
<evidence type="ECO:0000256" key="9">
    <source>
        <dbReference type="ARBA" id="ARBA00023136"/>
    </source>
</evidence>
<keyword evidence="5" id="KW-0997">Cell inner membrane</keyword>
<keyword evidence="4" id="KW-1003">Cell membrane</keyword>
<comment type="caution">
    <text evidence="13">The sequence shown here is derived from an EMBL/GenBank/DDBJ whole genome shotgun (WGS) entry which is preliminary data.</text>
</comment>
<evidence type="ECO:0000256" key="1">
    <source>
        <dbReference type="ARBA" id="ARBA00004377"/>
    </source>
</evidence>
<dbReference type="Gene3D" id="3.30.1360.100">
    <property type="entry name" value="General secretion pathway protein M, EpsM"/>
    <property type="match status" value="1"/>
</dbReference>
<evidence type="ECO:0000259" key="12">
    <source>
        <dbReference type="Pfam" id="PF12693"/>
    </source>
</evidence>
<gene>
    <name evidence="13" type="primary">gspL</name>
    <name evidence="13" type="ORF">MD535_09465</name>
</gene>
<dbReference type="CDD" id="cd24017">
    <property type="entry name" value="ASKHA_T2SSL_N"/>
    <property type="match status" value="1"/>
</dbReference>